<dbReference type="InterPro" id="IPR018247">
    <property type="entry name" value="EF_Hand_1_Ca_BS"/>
</dbReference>
<evidence type="ECO:0000313" key="2">
    <source>
        <dbReference type="EMBL" id="GAA5160615.1"/>
    </source>
</evidence>
<reference evidence="3" key="1">
    <citation type="journal article" date="2019" name="Int. J. Syst. Evol. Microbiol.">
        <title>The Global Catalogue of Microorganisms (GCM) 10K type strain sequencing project: providing services to taxonomists for standard genome sequencing and annotation.</title>
        <authorList>
            <consortium name="The Broad Institute Genomics Platform"/>
            <consortium name="The Broad Institute Genome Sequencing Center for Infectious Disease"/>
            <person name="Wu L."/>
            <person name="Ma J."/>
        </authorList>
    </citation>
    <scope>NUCLEOTIDE SEQUENCE [LARGE SCALE GENOMIC DNA]</scope>
    <source>
        <strain evidence="3">JCM 18715</strain>
    </source>
</reference>
<dbReference type="Proteomes" id="UP001500547">
    <property type="component" value="Unassembled WGS sequence"/>
</dbReference>
<evidence type="ECO:0000313" key="3">
    <source>
        <dbReference type="Proteomes" id="UP001500547"/>
    </source>
</evidence>
<organism evidence="2 3">
    <name type="scientific">Viridibacterium curvum</name>
    <dbReference type="NCBI Taxonomy" id="1101404"/>
    <lineage>
        <taxon>Bacteria</taxon>
        <taxon>Pseudomonadati</taxon>
        <taxon>Pseudomonadota</taxon>
        <taxon>Betaproteobacteria</taxon>
        <taxon>Rhodocyclales</taxon>
        <taxon>Rhodocyclaceae</taxon>
        <taxon>Viridibacterium</taxon>
    </lineage>
</organism>
<keyword evidence="1" id="KW-0472">Membrane</keyword>
<dbReference type="EMBL" id="BAABLD010000005">
    <property type="protein sequence ID" value="GAA5160615.1"/>
    <property type="molecule type" value="Genomic_DNA"/>
</dbReference>
<feature type="transmembrane region" description="Helical" evidence="1">
    <location>
        <begin position="37"/>
        <end position="60"/>
    </location>
</feature>
<keyword evidence="3" id="KW-1185">Reference proteome</keyword>
<keyword evidence="1" id="KW-1133">Transmembrane helix</keyword>
<comment type="caution">
    <text evidence="2">The sequence shown here is derived from an EMBL/GenBank/DDBJ whole genome shotgun (WGS) entry which is preliminary data.</text>
</comment>
<protein>
    <recommendedName>
        <fullName evidence="4">EF-hand domain-containing protein</fullName>
    </recommendedName>
</protein>
<dbReference type="PROSITE" id="PS00018">
    <property type="entry name" value="EF_HAND_1"/>
    <property type="match status" value="1"/>
</dbReference>
<feature type="transmembrane region" description="Helical" evidence="1">
    <location>
        <begin position="12"/>
        <end position="31"/>
    </location>
</feature>
<proteinExistence type="predicted"/>
<evidence type="ECO:0008006" key="4">
    <source>
        <dbReference type="Google" id="ProtNLM"/>
    </source>
</evidence>
<name>A0ABP9QEG4_9RHOO</name>
<gene>
    <name evidence="2" type="ORF">GCM10025770_08460</name>
</gene>
<evidence type="ECO:0000256" key="1">
    <source>
        <dbReference type="SAM" id="Phobius"/>
    </source>
</evidence>
<feature type="transmembrane region" description="Helical" evidence="1">
    <location>
        <begin position="278"/>
        <end position="298"/>
    </location>
</feature>
<keyword evidence="1" id="KW-0812">Transmembrane</keyword>
<accession>A0ABP9QEG4</accession>
<sequence>MLTIRLAPGNRLRFHALLLCFQIACIALAGWKPAGASAWLAALALGLSSAIGWLRALYILRQIGDTPVSRVASAAQGFVALRGQGRPLSGLPLLSPYNGLPVLWYRVLIEERRDDNWHEVSDEESEACFLLEDDTGTCAIDPAGAELHPAHRDCEIRGDQRVTQWCLLDRETLFVLGDFRTLHGESLTRSEREAVRDILADWKLDRPELLRRFDTNGDGELCETEWEQARAAAQQEARRERIEADQAASVHVVRKPTGSRPYIVSAVKPWRLNFPHRAWCGLHTALFLLACAGLAALARTGFINRGLF</sequence>
<dbReference type="RefSeq" id="WP_345531615.1">
    <property type="nucleotide sequence ID" value="NZ_BAABLD010000005.1"/>
</dbReference>